<keyword evidence="1 6" id="KW-0808">Transferase</keyword>
<dbReference type="SUPFAM" id="SSF53448">
    <property type="entry name" value="Nucleotide-diphospho-sugar transferases"/>
    <property type="match status" value="1"/>
</dbReference>
<keyword evidence="2 6" id="KW-0548">Nucleotidyltransferase</keyword>
<proteinExistence type="predicted"/>
<feature type="region of interest" description="Disordered" evidence="5">
    <location>
        <begin position="169"/>
        <end position="214"/>
    </location>
</feature>
<evidence type="ECO:0000256" key="1">
    <source>
        <dbReference type="ARBA" id="ARBA00022679"/>
    </source>
</evidence>
<evidence type="ECO:0000256" key="4">
    <source>
        <dbReference type="ARBA" id="ARBA00023134"/>
    </source>
</evidence>
<gene>
    <name evidence="6" type="primary">cofC</name>
    <name evidence="6" type="ORF">ACFQV2_29685</name>
</gene>
<dbReference type="PANTHER" id="PTHR40392">
    <property type="entry name" value="2-PHOSPHO-L-LACTATE GUANYLYLTRANSFERASE"/>
    <property type="match status" value="1"/>
</dbReference>
<keyword evidence="4" id="KW-0342">GTP-binding</keyword>
<dbReference type="GO" id="GO:0043814">
    <property type="term" value="F:phospholactate guanylyltransferase activity"/>
    <property type="evidence" value="ECO:0007669"/>
    <property type="project" value="UniProtKB-EC"/>
</dbReference>
<protein>
    <submittedName>
        <fullName evidence="6">2-phospho-L-lactate guanylyltransferase</fullName>
        <ecNumber evidence="6">2.7.7.68</ecNumber>
    </submittedName>
</protein>
<accession>A0ABW2TT16</accession>
<name>A0ABW2TT16_9PSEU</name>
<dbReference type="InterPro" id="IPR029044">
    <property type="entry name" value="Nucleotide-diphossugar_trans"/>
</dbReference>
<feature type="compositionally biased region" description="Pro residues" evidence="5">
    <location>
        <begin position="173"/>
        <end position="182"/>
    </location>
</feature>
<organism evidence="6 7">
    <name type="scientific">Actinokineospora soli</name>
    <dbReference type="NCBI Taxonomy" id="1048753"/>
    <lineage>
        <taxon>Bacteria</taxon>
        <taxon>Bacillati</taxon>
        <taxon>Actinomycetota</taxon>
        <taxon>Actinomycetes</taxon>
        <taxon>Pseudonocardiales</taxon>
        <taxon>Pseudonocardiaceae</taxon>
        <taxon>Actinokineospora</taxon>
    </lineage>
</organism>
<dbReference type="PANTHER" id="PTHR40392:SF1">
    <property type="entry name" value="2-PHOSPHO-L-LACTATE GUANYLYLTRANSFERASE"/>
    <property type="match status" value="1"/>
</dbReference>
<evidence type="ECO:0000256" key="3">
    <source>
        <dbReference type="ARBA" id="ARBA00022741"/>
    </source>
</evidence>
<evidence type="ECO:0000313" key="6">
    <source>
        <dbReference type="EMBL" id="MFC7616995.1"/>
    </source>
</evidence>
<dbReference type="EMBL" id="JBHTEY010000004">
    <property type="protein sequence ID" value="MFC7616995.1"/>
    <property type="molecule type" value="Genomic_DNA"/>
</dbReference>
<evidence type="ECO:0000313" key="7">
    <source>
        <dbReference type="Proteomes" id="UP001596512"/>
    </source>
</evidence>
<dbReference type="Proteomes" id="UP001596512">
    <property type="component" value="Unassembled WGS sequence"/>
</dbReference>
<dbReference type="NCBIfam" id="TIGR03552">
    <property type="entry name" value="F420_cofC"/>
    <property type="match status" value="1"/>
</dbReference>
<keyword evidence="3" id="KW-0547">Nucleotide-binding</keyword>
<dbReference type="Pfam" id="PF01983">
    <property type="entry name" value="CofC"/>
    <property type="match status" value="1"/>
</dbReference>
<evidence type="ECO:0000256" key="2">
    <source>
        <dbReference type="ARBA" id="ARBA00022695"/>
    </source>
</evidence>
<sequence length="214" mass="21838">MIPVKHLDRAKSRLRGAHPDHRALVLAVVRDTVAAAVAAPGVRTVLVVCEDERVVTGLAGTGAECVDERGLPGLNATLRFGAGVLRARDRATAVAALQADLPALTPAALGAAITEAAGRRAYVPDHEGTGTVLLLSAPGGPLAPRFGPGSAGRHAESAVAVGLDLAPCGWTSTPPPTSPPRPGSGSARAPPHCADLRIHPPDGLSPRLCRRMHP</sequence>
<comment type="caution">
    <text evidence="6">The sequence shown here is derived from an EMBL/GenBank/DDBJ whole genome shotgun (WGS) entry which is preliminary data.</text>
</comment>
<dbReference type="EC" id="2.7.7.68" evidence="6"/>
<reference evidence="7" key="1">
    <citation type="journal article" date="2019" name="Int. J. Syst. Evol. Microbiol.">
        <title>The Global Catalogue of Microorganisms (GCM) 10K type strain sequencing project: providing services to taxonomists for standard genome sequencing and annotation.</title>
        <authorList>
            <consortium name="The Broad Institute Genomics Platform"/>
            <consortium name="The Broad Institute Genome Sequencing Center for Infectious Disease"/>
            <person name="Wu L."/>
            <person name="Ma J."/>
        </authorList>
    </citation>
    <scope>NUCLEOTIDE SEQUENCE [LARGE SCALE GENOMIC DNA]</scope>
    <source>
        <strain evidence="7">JCM 17695</strain>
    </source>
</reference>
<dbReference type="Gene3D" id="3.90.550.10">
    <property type="entry name" value="Spore Coat Polysaccharide Biosynthesis Protein SpsA, Chain A"/>
    <property type="match status" value="1"/>
</dbReference>
<keyword evidence="7" id="KW-1185">Reference proteome</keyword>
<dbReference type="InterPro" id="IPR002835">
    <property type="entry name" value="CofC"/>
</dbReference>
<evidence type="ECO:0000256" key="5">
    <source>
        <dbReference type="SAM" id="MobiDB-lite"/>
    </source>
</evidence>